<dbReference type="InterPro" id="IPR036779">
    <property type="entry name" value="LysM_dom_sf"/>
</dbReference>
<gene>
    <name evidence="4" type="ORF">SEPMUDRAFT_151189</name>
</gene>
<dbReference type="PANTHER" id="PTHR33734:SF22">
    <property type="entry name" value="MEMBRANE-BOUND LYTIC MUREIN TRANSGLYCOSYLASE D"/>
    <property type="match status" value="1"/>
</dbReference>
<dbReference type="eggNOG" id="ENOG502SCJ7">
    <property type="taxonomic scope" value="Eukaryota"/>
</dbReference>
<evidence type="ECO:0000313" key="4">
    <source>
        <dbReference type="EMBL" id="EMF10176.1"/>
    </source>
</evidence>
<dbReference type="GeneID" id="27903798"/>
<feature type="domain" description="LysM" evidence="3">
    <location>
        <begin position="188"/>
        <end position="232"/>
    </location>
</feature>
<dbReference type="InterPro" id="IPR018392">
    <property type="entry name" value="LysM"/>
</dbReference>
<dbReference type="SUPFAM" id="SSF54106">
    <property type="entry name" value="LysM domain"/>
    <property type="match status" value="3"/>
</dbReference>
<sequence length="237" mass="24125">MKSYIFAAAALVGAVAQGAVIRREDCDETTKAPGGPVVSTAETKPGNTLPCGATSSSEYTVKAGNTLFQISDETGVGVCDIAAASGIDNINLIYPDQILTIPIGCTTTDNTTCVTTPDTPATDTCVKGPPPTYTVVSGDTLGAIAKDFEITTNALISANSQISNPDVISIGQVINVPICPGSSCKSVDDYTIVSGDTFFDLASKSQTTVGQIKASNPGVKPETLAVGQVIKLPTGCA</sequence>
<organism evidence="4 5">
    <name type="scientific">Sphaerulina musiva (strain SO2202)</name>
    <name type="common">Poplar stem canker fungus</name>
    <name type="synonym">Septoria musiva</name>
    <dbReference type="NCBI Taxonomy" id="692275"/>
    <lineage>
        <taxon>Eukaryota</taxon>
        <taxon>Fungi</taxon>
        <taxon>Dikarya</taxon>
        <taxon>Ascomycota</taxon>
        <taxon>Pezizomycotina</taxon>
        <taxon>Dothideomycetes</taxon>
        <taxon>Dothideomycetidae</taxon>
        <taxon>Mycosphaerellales</taxon>
        <taxon>Mycosphaerellaceae</taxon>
        <taxon>Sphaerulina</taxon>
    </lineage>
</organism>
<accession>M3AVS3</accession>
<dbReference type="OrthoDB" id="2107166at2759"/>
<proteinExistence type="predicted"/>
<evidence type="ECO:0000313" key="5">
    <source>
        <dbReference type="Proteomes" id="UP000016931"/>
    </source>
</evidence>
<feature type="signal peptide" evidence="2">
    <location>
        <begin position="1"/>
        <end position="18"/>
    </location>
</feature>
<evidence type="ECO:0000256" key="2">
    <source>
        <dbReference type="SAM" id="SignalP"/>
    </source>
</evidence>
<dbReference type="EMBL" id="KB456268">
    <property type="protein sequence ID" value="EMF10176.1"/>
    <property type="molecule type" value="Genomic_DNA"/>
</dbReference>
<evidence type="ECO:0000259" key="3">
    <source>
        <dbReference type="PROSITE" id="PS51782"/>
    </source>
</evidence>
<dbReference type="PROSITE" id="PS51782">
    <property type="entry name" value="LYSM"/>
    <property type="match status" value="3"/>
</dbReference>
<dbReference type="OMA" id="ECVIRPF"/>
<dbReference type="GO" id="GO:0008932">
    <property type="term" value="F:lytic endotransglycosylase activity"/>
    <property type="evidence" value="ECO:0007669"/>
    <property type="project" value="TreeGrafter"/>
</dbReference>
<dbReference type="Pfam" id="PF01476">
    <property type="entry name" value="LysM"/>
    <property type="match status" value="3"/>
</dbReference>
<dbReference type="SMART" id="SM00257">
    <property type="entry name" value="LysM"/>
    <property type="match status" value="3"/>
</dbReference>
<name>M3AVS3_SPHMS</name>
<feature type="region of interest" description="Disordered" evidence="1">
    <location>
        <begin position="27"/>
        <end position="46"/>
    </location>
</feature>
<dbReference type="AlphaFoldDB" id="M3AVS3"/>
<evidence type="ECO:0000256" key="1">
    <source>
        <dbReference type="SAM" id="MobiDB-lite"/>
    </source>
</evidence>
<reference evidence="4 5" key="1">
    <citation type="journal article" date="2012" name="PLoS Pathog.">
        <title>Diverse lifestyles and strategies of plant pathogenesis encoded in the genomes of eighteen Dothideomycetes fungi.</title>
        <authorList>
            <person name="Ohm R.A."/>
            <person name="Feau N."/>
            <person name="Henrissat B."/>
            <person name="Schoch C.L."/>
            <person name="Horwitz B.A."/>
            <person name="Barry K.W."/>
            <person name="Condon B.J."/>
            <person name="Copeland A.C."/>
            <person name="Dhillon B."/>
            <person name="Glaser F."/>
            <person name="Hesse C.N."/>
            <person name="Kosti I."/>
            <person name="LaButti K."/>
            <person name="Lindquist E.A."/>
            <person name="Lucas S."/>
            <person name="Salamov A.A."/>
            <person name="Bradshaw R.E."/>
            <person name="Ciuffetti L."/>
            <person name="Hamelin R.C."/>
            <person name="Kema G.H.J."/>
            <person name="Lawrence C."/>
            <person name="Scott J.A."/>
            <person name="Spatafora J.W."/>
            <person name="Turgeon B.G."/>
            <person name="de Wit P.J.G.M."/>
            <person name="Zhong S."/>
            <person name="Goodwin S.B."/>
            <person name="Grigoriev I.V."/>
        </authorList>
    </citation>
    <scope>NUCLEOTIDE SEQUENCE [LARGE SCALE GENOMIC DNA]</scope>
    <source>
        <strain evidence="4 5">SO2202</strain>
    </source>
</reference>
<feature type="chain" id="PRO_5004030966" evidence="2">
    <location>
        <begin position="19"/>
        <end position="237"/>
    </location>
</feature>
<dbReference type="RefSeq" id="XP_016758297.1">
    <property type="nucleotide sequence ID" value="XM_016906661.1"/>
</dbReference>
<dbReference type="CDD" id="cd00118">
    <property type="entry name" value="LysM"/>
    <property type="match status" value="3"/>
</dbReference>
<dbReference type="HOGENOM" id="CLU_076125_0_0_1"/>
<feature type="domain" description="LysM" evidence="3">
    <location>
        <begin position="131"/>
        <end position="176"/>
    </location>
</feature>
<protein>
    <submittedName>
        <fullName evidence="4">Carbohydrate-binding module family 50 protein</fullName>
    </submittedName>
</protein>
<dbReference type="Gene3D" id="3.10.350.10">
    <property type="entry name" value="LysM domain"/>
    <property type="match status" value="3"/>
</dbReference>
<keyword evidence="2" id="KW-0732">Signal</keyword>
<feature type="domain" description="LysM" evidence="3">
    <location>
        <begin position="57"/>
        <end position="101"/>
    </location>
</feature>
<dbReference type="Proteomes" id="UP000016931">
    <property type="component" value="Unassembled WGS sequence"/>
</dbReference>
<dbReference type="PANTHER" id="PTHR33734">
    <property type="entry name" value="LYSM DOMAIN-CONTAINING GPI-ANCHORED PROTEIN 2"/>
    <property type="match status" value="1"/>
</dbReference>
<dbReference type="STRING" id="692275.M3AVS3"/>
<keyword evidence="5" id="KW-1185">Reference proteome</keyword>